<dbReference type="GO" id="GO:0006508">
    <property type="term" value="P:proteolysis"/>
    <property type="evidence" value="ECO:0007669"/>
    <property type="project" value="InterPro"/>
</dbReference>
<comment type="caution">
    <text evidence="1">The sequence shown here is derived from an EMBL/GenBank/DDBJ whole genome shotgun (WGS) entry which is preliminary data.</text>
</comment>
<sequence>MFIDMATNYYYQLAGQRVIDAGMATAEEMSNKSRAEIHQLVSDLSVDGEEPVIGPNTIDPSQTISTPWTTTKREIMIPVKWGQRYPFNIATPLVFNPFYPNIGELTEHAVVGCVAVAIGQITTYHQFPKVLDQNTLNWDALTNSNPQIPEFEAIAQYLAKIGHLAGNSWGLNATSSTDKKARKAFLRLGYSYVPRPAKYRQALVEESMSNHLPVYMSGSRIKHQFIITWYDKGHAWVVDGTLERERTYTFYNYDGDIVSTSLTKQSFFHCNWGWAGLYNGFFRKGVFNASEGPVFQDRNGQLYSTSNNSTYNYQYDLSMMINIQS</sequence>
<gene>
    <name evidence="1" type="ORF">C7382_10869</name>
</gene>
<name>A0A2U1FD30_9PORP</name>
<evidence type="ECO:0000313" key="1">
    <source>
        <dbReference type="EMBL" id="PVZ09880.1"/>
    </source>
</evidence>
<dbReference type="EMBL" id="QEKY01000008">
    <property type="protein sequence ID" value="PVZ09880.1"/>
    <property type="molecule type" value="Genomic_DNA"/>
</dbReference>
<organism evidence="1 2">
    <name type="scientific">Porphyromonas loveana</name>
    <dbReference type="NCBI Taxonomy" id="1884669"/>
    <lineage>
        <taxon>Bacteria</taxon>
        <taxon>Pseudomonadati</taxon>
        <taxon>Bacteroidota</taxon>
        <taxon>Bacteroidia</taxon>
        <taxon>Bacteroidales</taxon>
        <taxon>Porphyromonadaceae</taxon>
        <taxon>Porphyromonas</taxon>
    </lineage>
</organism>
<accession>A0A2U1FD30</accession>
<dbReference type="PRINTS" id="PR00797">
    <property type="entry name" value="STREPTOPAIN"/>
</dbReference>
<reference evidence="1 2" key="1">
    <citation type="submission" date="2018-04" db="EMBL/GenBank/DDBJ databases">
        <title>Genomic Encyclopedia of Type Strains, Phase IV (KMG-IV): sequencing the most valuable type-strain genomes for metagenomic binning, comparative biology and taxonomic classification.</title>
        <authorList>
            <person name="Goeker M."/>
        </authorList>
    </citation>
    <scope>NUCLEOTIDE SEQUENCE [LARGE SCALE GENOMIC DNA]</scope>
    <source>
        <strain evidence="1 2">DSM 28520</strain>
    </source>
</reference>
<dbReference type="Gene3D" id="3.90.70.50">
    <property type="entry name" value="Peptidase C10, streptopain"/>
    <property type="match status" value="1"/>
</dbReference>
<keyword evidence="2" id="KW-1185">Reference proteome</keyword>
<proteinExistence type="predicted"/>
<dbReference type="InterPro" id="IPR044934">
    <property type="entry name" value="Streptopain_sf"/>
</dbReference>
<protein>
    <submittedName>
        <fullName evidence="1">Peptidase C10-like protein</fullName>
    </submittedName>
</protein>
<dbReference type="GO" id="GO:0008234">
    <property type="term" value="F:cysteine-type peptidase activity"/>
    <property type="evidence" value="ECO:0007669"/>
    <property type="project" value="InterPro"/>
</dbReference>
<dbReference type="Proteomes" id="UP000245462">
    <property type="component" value="Unassembled WGS sequence"/>
</dbReference>
<dbReference type="InterPro" id="IPR038765">
    <property type="entry name" value="Papain-like_cys_pep_sf"/>
</dbReference>
<evidence type="ECO:0000313" key="2">
    <source>
        <dbReference type="Proteomes" id="UP000245462"/>
    </source>
</evidence>
<dbReference type="SUPFAM" id="SSF54001">
    <property type="entry name" value="Cysteine proteinases"/>
    <property type="match status" value="1"/>
</dbReference>
<dbReference type="InterPro" id="IPR000200">
    <property type="entry name" value="Peptidase_C10"/>
</dbReference>
<dbReference type="AlphaFoldDB" id="A0A2U1FD30"/>
<dbReference type="Pfam" id="PF01640">
    <property type="entry name" value="Peptidase_C10"/>
    <property type="match status" value="1"/>
</dbReference>